<reference evidence="1" key="1">
    <citation type="submission" date="2020-02" db="EMBL/GenBank/DDBJ databases">
        <authorList>
            <person name="Meier V. D."/>
        </authorList>
    </citation>
    <scope>NUCLEOTIDE SEQUENCE</scope>
    <source>
        <strain evidence="1">AVDCRST_MAG33</strain>
    </source>
</reference>
<dbReference type="InterPro" id="IPR017136">
    <property type="entry name" value="UCP037205"/>
</dbReference>
<accession>A0A6J4UBX1</accession>
<sequence>MKTDRPQREQTDVRGVKKQDLPTKVCATCGRPFTWRKKWARDWESVRYCSDRCRTHRTDATAGAARD</sequence>
<dbReference type="Pfam" id="PF10013">
    <property type="entry name" value="DUF2256"/>
    <property type="match status" value="1"/>
</dbReference>
<organism evidence="1">
    <name type="scientific">uncultured Thermomicrobiales bacterium</name>
    <dbReference type="NCBI Taxonomy" id="1645740"/>
    <lineage>
        <taxon>Bacteria</taxon>
        <taxon>Pseudomonadati</taxon>
        <taxon>Thermomicrobiota</taxon>
        <taxon>Thermomicrobia</taxon>
        <taxon>Thermomicrobiales</taxon>
        <taxon>environmental samples</taxon>
    </lineage>
</organism>
<dbReference type="PANTHER" id="PTHR37463:SF1">
    <property type="entry name" value="DUF2256 DOMAIN-CONTAINING PROTEIN"/>
    <property type="match status" value="1"/>
</dbReference>
<dbReference type="PANTHER" id="PTHR37463">
    <property type="entry name" value="GSL3115 PROTEIN"/>
    <property type="match status" value="1"/>
</dbReference>
<protein>
    <submittedName>
        <fullName evidence="1">Uncharacterized protein Caur_1846</fullName>
    </submittedName>
</protein>
<dbReference type="EMBL" id="CADCWK010000024">
    <property type="protein sequence ID" value="CAA9544168.1"/>
    <property type="molecule type" value="Genomic_DNA"/>
</dbReference>
<evidence type="ECO:0000313" key="1">
    <source>
        <dbReference type="EMBL" id="CAA9544168.1"/>
    </source>
</evidence>
<gene>
    <name evidence="1" type="ORF">AVDCRST_MAG33-294</name>
</gene>
<name>A0A6J4UBX1_9BACT</name>
<proteinExistence type="predicted"/>
<dbReference type="AlphaFoldDB" id="A0A6J4UBX1"/>